<evidence type="ECO:0000256" key="1">
    <source>
        <dbReference type="SAM" id="MobiDB-lite"/>
    </source>
</evidence>
<evidence type="ECO:0000313" key="2">
    <source>
        <dbReference type="EMBL" id="CAB1424948.1"/>
    </source>
</evidence>
<evidence type="ECO:0000313" key="3">
    <source>
        <dbReference type="Proteomes" id="UP001153269"/>
    </source>
</evidence>
<feature type="region of interest" description="Disordered" evidence="1">
    <location>
        <begin position="110"/>
        <end position="132"/>
    </location>
</feature>
<accession>A0A9N7U7P9</accession>
<comment type="caution">
    <text evidence="2">The sequence shown here is derived from an EMBL/GenBank/DDBJ whole genome shotgun (WGS) entry which is preliminary data.</text>
</comment>
<protein>
    <submittedName>
        <fullName evidence="2">Uncharacterized protein</fullName>
    </submittedName>
</protein>
<gene>
    <name evidence="2" type="ORF">PLEPLA_LOCUS12877</name>
</gene>
<name>A0A9N7U7P9_PLEPL</name>
<keyword evidence="3" id="KW-1185">Reference proteome</keyword>
<dbReference type="AlphaFoldDB" id="A0A9N7U7P9"/>
<dbReference type="EMBL" id="CADEAL010000768">
    <property type="protein sequence ID" value="CAB1424948.1"/>
    <property type="molecule type" value="Genomic_DNA"/>
</dbReference>
<organism evidence="2 3">
    <name type="scientific">Pleuronectes platessa</name>
    <name type="common">European plaice</name>
    <dbReference type="NCBI Taxonomy" id="8262"/>
    <lineage>
        <taxon>Eukaryota</taxon>
        <taxon>Metazoa</taxon>
        <taxon>Chordata</taxon>
        <taxon>Craniata</taxon>
        <taxon>Vertebrata</taxon>
        <taxon>Euteleostomi</taxon>
        <taxon>Actinopterygii</taxon>
        <taxon>Neopterygii</taxon>
        <taxon>Teleostei</taxon>
        <taxon>Neoteleostei</taxon>
        <taxon>Acanthomorphata</taxon>
        <taxon>Carangaria</taxon>
        <taxon>Pleuronectiformes</taxon>
        <taxon>Pleuronectoidei</taxon>
        <taxon>Pleuronectidae</taxon>
        <taxon>Pleuronectes</taxon>
    </lineage>
</organism>
<dbReference type="Proteomes" id="UP001153269">
    <property type="component" value="Unassembled WGS sequence"/>
</dbReference>
<feature type="compositionally biased region" description="Low complexity" evidence="1">
    <location>
        <begin position="118"/>
        <end position="132"/>
    </location>
</feature>
<proteinExistence type="predicted"/>
<sequence>MALEITAPPPSSDCVVIELSEGTVGFGCKVFVSVPRVWCDAPHSLLMPTYLSMMITSAQYLNPGSSCWFISLCLLEPPCVPVFRDHPLLSCLPTHLSTCQAEGPAHHSKACPSPPASSLPQAPDSPASSSSLPSFASFPQSLASPASTLILIPCSAQLCHPPAPPLPSTFASWCPHPPITYFEAFFN</sequence>
<reference evidence="2" key="1">
    <citation type="submission" date="2020-03" db="EMBL/GenBank/DDBJ databases">
        <authorList>
            <person name="Weist P."/>
        </authorList>
    </citation>
    <scope>NUCLEOTIDE SEQUENCE</scope>
</reference>